<keyword evidence="3" id="KW-1185">Reference proteome</keyword>
<evidence type="ECO:0008006" key="4">
    <source>
        <dbReference type="Google" id="ProtNLM"/>
    </source>
</evidence>
<dbReference type="EMBL" id="JBEPCU010000864">
    <property type="protein sequence ID" value="MER6981828.1"/>
    <property type="molecule type" value="Genomic_DNA"/>
</dbReference>
<comment type="caution">
    <text evidence="2">The sequence shown here is derived from an EMBL/GenBank/DDBJ whole genome shotgun (WGS) entry which is preliminary data.</text>
</comment>
<keyword evidence="1" id="KW-0472">Membrane</keyword>
<evidence type="ECO:0000313" key="2">
    <source>
        <dbReference type="EMBL" id="MER6981828.1"/>
    </source>
</evidence>
<keyword evidence="1" id="KW-1133">Transmembrane helix</keyword>
<accession>A0ABV1WDC2</accession>
<gene>
    <name evidence="2" type="ORF">ABT317_33870</name>
</gene>
<name>A0ABV1WDC2_9ACTN</name>
<reference evidence="2 3" key="1">
    <citation type="submission" date="2024-06" db="EMBL/GenBank/DDBJ databases">
        <title>The Natural Products Discovery Center: Release of the First 8490 Sequenced Strains for Exploring Actinobacteria Biosynthetic Diversity.</title>
        <authorList>
            <person name="Kalkreuter E."/>
            <person name="Kautsar S.A."/>
            <person name="Yang D."/>
            <person name="Bader C.D."/>
            <person name="Teijaro C.N."/>
            <person name="Fluegel L."/>
            <person name="Davis C.M."/>
            <person name="Simpson J.R."/>
            <person name="Lauterbach L."/>
            <person name="Steele A.D."/>
            <person name="Gui C."/>
            <person name="Meng S."/>
            <person name="Li G."/>
            <person name="Viehrig K."/>
            <person name="Ye F."/>
            <person name="Su P."/>
            <person name="Kiefer A.F."/>
            <person name="Nichols A."/>
            <person name="Cepeda A.J."/>
            <person name="Yan W."/>
            <person name="Fan B."/>
            <person name="Jiang Y."/>
            <person name="Adhikari A."/>
            <person name="Zheng C.-J."/>
            <person name="Schuster L."/>
            <person name="Cowan T.M."/>
            <person name="Smanski M.J."/>
            <person name="Chevrette M.G."/>
            <person name="De Carvalho L.P.S."/>
            <person name="Shen B."/>
        </authorList>
    </citation>
    <scope>NUCLEOTIDE SEQUENCE [LARGE SCALE GENOMIC DNA]</scope>
    <source>
        <strain evidence="2 3">NPDC000634</strain>
    </source>
</reference>
<feature type="transmembrane region" description="Helical" evidence="1">
    <location>
        <begin position="12"/>
        <end position="33"/>
    </location>
</feature>
<organism evidence="2 3">
    <name type="scientific">Streptomyces carpinensis</name>
    <dbReference type="NCBI Taxonomy" id="66369"/>
    <lineage>
        <taxon>Bacteria</taxon>
        <taxon>Bacillati</taxon>
        <taxon>Actinomycetota</taxon>
        <taxon>Actinomycetes</taxon>
        <taxon>Kitasatosporales</taxon>
        <taxon>Streptomycetaceae</taxon>
        <taxon>Streptomyces</taxon>
    </lineage>
</organism>
<keyword evidence="1" id="KW-0812">Transmembrane</keyword>
<protein>
    <recommendedName>
        <fullName evidence="4">Secreted protein</fullName>
    </recommendedName>
</protein>
<evidence type="ECO:0000256" key="1">
    <source>
        <dbReference type="SAM" id="Phobius"/>
    </source>
</evidence>
<evidence type="ECO:0000313" key="3">
    <source>
        <dbReference type="Proteomes" id="UP001458415"/>
    </source>
</evidence>
<dbReference type="Proteomes" id="UP001458415">
    <property type="component" value="Unassembled WGS sequence"/>
</dbReference>
<sequence>MPRRARRGRLVAVGGLVAALVVCGVFGLAWLLAVGRTGTGSAGGTSDAKLTPGGYVACARLIVEGTVTRVDPEPVTARDRIELAVDRRYKPPTGPDRVTFLMDHDDLPRLRRGDRVLVVIPSYSSSPEVRSIGEKQIAGDRAWILEGLKEARTSTCDLDPSSDY</sequence>
<proteinExistence type="predicted"/>